<comment type="similarity">
    <text evidence="1">Belongs to the AAA ATPase family.</text>
</comment>
<feature type="domain" description="PHD-type" evidence="10">
    <location>
        <begin position="351"/>
        <end position="473"/>
    </location>
</feature>
<keyword evidence="4" id="KW-0863">Zinc-finger</keyword>
<keyword evidence="6" id="KW-0067">ATP-binding</keyword>
<dbReference type="Gene3D" id="3.40.50.300">
    <property type="entry name" value="P-loop containing nucleotide triphosphate hydrolases"/>
    <property type="match status" value="1"/>
</dbReference>
<dbReference type="Pfam" id="PF17862">
    <property type="entry name" value="AAA_lid_3"/>
    <property type="match status" value="1"/>
</dbReference>
<evidence type="ECO:0000259" key="10">
    <source>
        <dbReference type="PROSITE" id="PS51805"/>
    </source>
</evidence>
<dbReference type="GO" id="GO:0045815">
    <property type="term" value="P:transcription initiation-coupled chromatin remodeling"/>
    <property type="evidence" value="ECO:0007669"/>
    <property type="project" value="TreeGrafter"/>
</dbReference>
<proteinExistence type="inferred from homology"/>
<dbReference type="InterPro" id="IPR003960">
    <property type="entry name" value="ATPase_AAA_CS"/>
</dbReference>
<feature type="compositionally biased region" description="Basic residues" evidence="9">
    <location>
        <begin position="19"/>
        <end position="30"/>
    </location>
</feature>
<dbReference type="GO" id="GO:0042393">
    <property type="term" value="F:histone binding"/>
    <property type="evidence" value="ECO:0007669"/>
    <property type="project" value="TreeGrafter"/>
</dbReference>
<evidence type="ECO:0000256" key="9">
    <source>
        <dbReference type="SAM" id="MobiDB-lite"/>
    </source>
</evidence>
<gene>
    <name evidence="11" type="ORF">GOBAR_AA04143</name>
</gene>
<evidence type="ECO:0000256" key="2">
    <source>
        <dbReference type="ARBA" id="ARBA00022723"/>
    </source>
</evidence>
<feature type="compositionally biased region" description="Basic and acidic residues" evidence="9">
    <location>
        <begin position="1635"/>
        <end position="1647"/>
    </location>
</feature>
<feature type="region of interest" description="Disordered" evidence="9">
    <location>
        <begin position="1563"/>
        <end position="1596"/>
    </location>
</feature>
<dbReference type="Gene3D" id="3.30.40.10">
    <property type="entry name" value="Zinc/RING finger domain, C3HC4 (zinc finger)"/>
    <property type="match status" value="1"/>
</dbReference>
<name>A0A2P5YLK0_GOSBA</name>
<feature type="compositionally biased region" description="Basic and acidic residues" evidence="9">
    <location>
        <begin position="38"/>
        <end position="52"/>
    </location>
</feature>
<evidence type="ECO:0000256" key="6">
    <source>
        <dbReference type="ARBA" id="ARBA00022840"/>
    </source>
</evidence>
<dbReference type="PANTHER" id="PTHR23069">
    <property type="entry name" value="AAA DOMAIN-CONTAINING"/>
    <property type="match status" value="1"/>
</dbReference>
<keyword evidence="8" id="KW-0175">Coiled coil</keyword>
<feature type="region of interest" description="Disordered" evidence="9">
    <location>
        <begin position="1207"/>
        <end position="1233"/>
    </location>
</feature>
<evidence type="ECO:0000256" key="4">
    <source>
        <dbReference type="ARBA" id="ARBA00022771"/>
    </source>
</evidence>
<dbReference type="Pfam" id="PF13771">
    <property type="entry name" value="zf-HC5HC2H"/>
    <property type="match status" value="1"/>
</dbReference>
<evidence type="ECO:0000313" key="12">
    <source>
        <dbReference type="Proteomes" id="UP000239757"/>
    </source>
</evidence>
<sequence length="1827" mass="202529">MQLSPTSVSSSKRSDFRRKSGSRLRQKHKRLDAICEEQYNRNHGEGNKRDDVDGSGSADFELRRSSRARKAPVILDVSPPPPRKRQKIRKNERFVRGGRSLGSVKQEEDEETITEALTLGSWRSRLRTRRKNVNVKVKSEEKVEICGMEEETELEKEEIKGDGVVEGAPVLESKTNPGNNRGDEVVEGPVVLESEMSHGNGKIIDGNADEVVKDDKEVSNCMQSEECIGHEILEVTGAVERVELTEEQVQQLECQSEGENEEDAVEVDNGPEEVEDVGLHDAKEDGLVNGDEKHSEFKNDMKVEKSNQAAAYMIGKSHIKQGRRCGLCGGGTDGKPPKKLVHDAGDSENEAYSSSASEEPDYDIWDGFGDEPGWLGRLLGPINDRYGIAGIWVHQQCAVWSPEVYFASLGCLKKVRAALCRGRALKCSRCGRPGATIGCRVDRCPKTYHLPCARANGCIFDHRKFLIACTDHRYLFQPHGIKYLAQIKKMKAKKMKLEMRKLSNDAWRKDIEAEEKWLEHCGEDEEFLKREGKRLHRDLLRLAPVYIGGSESENGKSFEGWESVAGLHDVIQCMKEVVILPLLYPEFFDNLGLTPPRGVLLHGYPGTGKTLVVRALIGSCARGDKRIAYFARKGADCLGKYVGDAERQLRLLFQVAERCQPSIIFIDEIDGLAPRRTRQQDQTHSSVVSTLLALLDGLKSRGSVVVIGATNRPDAVDPALRRPGRFDREIYFPLPSMEDRAAILELHTKRWPKPVTGSLLKWVARKTIGFAGADLQALCTQAAVISLKRNFPLQEILSTAEEKTPGAKCVPLHTVTVEERDWLEALSCSPPPCSRREAGMATQDLVASPLPTHLIPCLLEPLSTLLVSLHLDERLWLPPLLSKGGAVIESVVVSVLQDKRLPKDHWWFHVHDFLQEGEVTGEIERRLSHAGMLIGEFGFTDYDMGDISDNGGTFEPSIVRSGDTCSSLSRNTYFTSTRKTGFRILIAGSPRSGQKHLAACLLHCFIGNIEIQKVDISTIAQEGNGDLIYGVTQILMKCASMGSSVLFMPRIDLWVVETTNQVSKESSSPSTFHQTPMEEDPQLVEKENGSSLQYELAGTAQATATVQSVSHAWSSFVEQVESICVSTSLIIVATSEVPYLELPERIRQFFQSGQPNCSHRTTREQTVPRFTVHVGNNFNRDMVIKLSAAQVSRDILQPFVHLIHQRSHVHEDSRTKNSVQTSETAENDNASQGLACEKGVASETCGELSVTVPAAPTNSRNLKGKSSLMLAISSFGFQILRYPHFAELCWVTSKLKEGPSADVAAYRGVYTSLREVSSEVRKVLELLVGWINEKVNTGKDRYQYVRILSQVAYLEDMVNSWAYSLQSLDQDVQIKAASLEPYDLGSPDNHFTCANDTDQVEECRPRSCPETEVANNEEFTMQNTNSIDLNKKDDHCASDHEGKLELFEDAAQLIGISGNTTSEEHHNSSVANQLIVHVDKQNGATPGPCGSESTRNPMFERELTMRNMDWIDLNKMDANGAPSHRGTVLAVDKAVDHISLGGNTISVEHHNYFAVNDPVFLVDKQNGSNPGPSGSESPRNPVVEGDPGSSKQSNGFAPNGFVLSENGFCSSDELDGAKLPSSAKACDTETTITSEDGKPTDHEHKEVPNFSSSETALPTESVVTCFYHCCSGCLHSLLFLMQKVLLKEWKSNGSYLTVDDVHDTVALLSVDLLSTVRKLFAARYSYNKFDENLRNENPGKLSHRPEWSICQCESSENSLVIPKECSCHSVGNTSPNIQFGFDPKFVYRDGVLVPIDSNKEVSFHCKFDTLCLCSLIESILMTKQPFD</sequence>
<accession>A0A2P5YLK0</accession>
<evidence type="ECO:0000313" key="11">
    <source>
        <dbReference type="EMBL" id="PPS16441.1"/>
    </source>
</evidence>
<dbReference type="GO" id="GO:0005524">
    <property type="term" value="F:ATP binding"/>
    <property type="evidence" value="ECO:0007669"/>
    <property type="project" value="UniProtKB-KW"/>
</dbReference>
<keyword evidence="5" id="KW-0862">Zinc</keyword>
<evidence type="ECO:0000256" key="5">
    <source>
        <dbReference type="ARBA" id="ARBA00022833"/>
    </source>
</evidence>
<dbReference type="EMBL" id="KZ663028">
    <property type="protein sequence ID" value="PPS16441.1"/>
    <property type="molecule type" value="Genomic_DNA"/>
</dbReference>
<dbReference type="InterPro" id="IPR034732">
    <property type="entry name" value="EPHD"/>
</dbReference>
<dbReference type="InterPro" id="IPR041569">
    <property type="entry name" value="AAA_lid_3"/>
</dbReference>
<dbReference type="PROSITE" id="PS00674">
    <property type="entry name" value="AAA"/>
    <property type="match status" value="1"/>
</dbReference>
<feature type="region of interest" description="Disordered" evidence="9">
    <location>
        <begin position="1"/>
        <end position="90"/>
    </location>
</feature>
<evidence type="ECO:0000256" key="8">
    <source>
        <dbReference type="SAM" id="Coils"/>
    </source>
</evidence>
<dbReference type="GO" id="GO:0008270">
    <property type="term" value="F:zinc ion binding"/>
    <property type="evidence" value="ECO:0007669"/>
    <property type="project" value="UniProtKB-KW"/>
</dbReference>
<dbReference type="SMART" id="SM00382">
    <property type="entry name" value="AAA"/>
    <property type="match status" value="1"/>
</dbReference>
<dbReference type="InterPro" id="IPR027417">
    <property type="entry name" value="P-loop_NTPase"/>
</dbReference>
<evidence type="ECO:0000256" key="3">
    <source>
        <dbReference type="ARBA" id="ARBA00022741"/>
    </source>
</evidence>
<keyword evidence="3" id="KW-0547">Nucleotide-binding</keyword>
<dbReference type="GO" id="GO:0016887">
    <property type="term" value="F:ATP hydrolysis activity"/>
    <property type="evidence" value="ECO:0007669"/>
    <property type="project" value="InterPro"/>
</dbReference>
<evidence type="ECO:0000256" key="1">
    <source>
        <dbReference type="ARBA" id="ARBA00006914"/>
    </source>
</evidence>
<dbReference type="GO" id="GO:0003682">
    <property type="term" value="F:chromatin binding"/>
    <property type="evidence" value="ECO:0007669"/>
    <property type="project" value="TreeGrafter"/>
</dbReference>
<dbReference type="Gene3D" id="1.10.8.60">
    <property type="match status" value="1"/>
</dbReference>
<dbReference type="FunFam" id="3.40.50.300:FF:000061">
    <property type="entry name" value="ATPase family, AAA domain-containing 2"/>
    <property type="match status" value="1"/>
</dbReference>
<keyword evidence="2" id="KW-0479">Metal-binding</keyword>
<evidence type="ECO:0000256" key="7">
    <source>
        <dbReference type="ARBA" id="ARBA00023117"/>
    </source>
</evidence>
<reference evidence="11 12" key="1">
    <citation type="submission" date="2015-01" db="EMBL/GenBank/DDBJ databases">
        <title>Genome of allotetraploid Gossypium barbadense reveals genomic plasticity and fiber elongation in cotton evolution.</title>
        <authorList>
            <person name="Chen X."/>
            <person name="Liu X."/>
            <person name="Zhao B."/>
            <person name="Zheng H."/>
            <person name="Hu Y."/>
            <person name="Lu G."/>
            <person name="Yang C."/>
            <person name="Chen J."/>
            <person name="Shan C."/>
            <person name="Zhang L."/>
            <person name="Zhou Y."/>
            <person name="Wang L."/>
            <person name="Guo W."/>
            <person name="Bai Y."/>
            <person name="Ruan J."/>
            <person name="Shangguan X."/>
            <person name="Mao Y."/>
            <person name="Jiang J."/>
            <person name="Zhu Y."/>
            <person name="Lei J."/>
            <person name="Kang H."/>
            <person name="Chen S."/>
            <person name="He X."/>
            <person name="Wang R."/>
            <person name="Wang Y."/>
            <person name="Chen J."/>
            <person name="Wang L."/>
            <person name="Yu S."/>
            <person name="Wang B."/>
            <person name="Wei J."/>
            <person name="Song S."/>
            <person name="Lu X."/>
            <person name="Gao Z."/>
            <person name="Gu W."/>
            <person name="Deng X."/>
            <person name="Ma D."/>
            <person name="Wang S."/>
            <person name="Liang W."/>
            <person name="Fang L."/>
            <person name="Cai C."/>
            <person name="Zhu X."/>
            <person name="Zhou B."/>
            <person name="Zhang Y."/>
            <person name="Chen Z."/>
            <person name="Xu S."/>
            <person name="Zhu R."/>
            <person name="Wang S."/>
            <person name="Zhang T."/>
            <person name="Zhao G."/>
        </authorList>
    </citation>
    <scope>NUCLEOTIDE SEQUENCE [LARGE SCALE GENOMIC DNA]</scope>
    <source>
        <strain evidence="12">cv. Xinhai21</strain>
        <tissue evidence="11">Leaf</tissue>
    </source>
</reference>
<dbReference type="GO" id="GO:0006337">
    <property type="term" value="P:nucleosome disassembly"/>
    <property type="evidence" value="ECO:0007669"/>
    <property type="project" value="TreeGrafter"/>
</dbReference>
<protein>
    <recommendedName>
        <fullName evidence="10">PHD-type domain-containing protein</fullName>
    </recommendedName>
</protein>
<dbReference type="InterPro" id="IPR013083">
    <property type="entry name" value="Znf_RING/FYVE/PHD"/>
</dbReference>
<feature type="compositionally biased region" description="Polar residues" evidence="9">
    <location>
        <begin position="1216"/>
        <end position="1232"/>
    </location>
</feature>
<dbReference type="SUPFAM" id="SSF52540">
    <property type="entry name" value="P-loop containing nucleoside triphosphate hydrolases"/>
    <property type="match status" value="1"/>
</dbReference>
<dbReference type="InterPro" id="IPR045199">
    <property type="entry name" value="ATAD2-like"/>
</dbReference>
<dbReference type="InterPro" id="IPR003593">
    <property type="entry name" value="AAA+_ATPase"/>
</dbReference>
<dbReference type="FunFam" id="1.10.8.60:FF:000084">
    <property type="entry name" value="p-loop containing nucleoside triphosphate hydrolase superfamily protein"/>
    <property type="match status" value="1"/>
</dbReference>
<dbReference type="PANTHER" id="PTHR23069:SF7">
    <property type="entry name" value="P-LOOP CONTAINING NUCLEOSIDE TRIPHOSPHATE HYDROLASES SUPERFAMILY PROTEIN"/>
    <property type="match status" value="1"/>
</dbReference>
<dbReference type="OrthoDB" id="5421at2759"/>
<dbReference type="GO" id="GO:0006334">
    <property type="term" value="P:nucleosome assembly"/>
    <property type="evidence" value="ECO:0007669"/>
    <property type="project" value="TreeGrafter"/>
</dbReference>
<dbReference type="Proteomes" id="UP000239757">
    <property type="component" value="Unassembled WGS sequence"/>
</dbReference>
<feature type="coiled-coil region" evidence="8">
    <location>
        <begin position="235"/>
        <end position="262"/>
    </location>
</feature>
<keyword evidence="7" id="KW-0103">Bromodomain</keyword>
<dbReference type="InterPro" id="IPR003959">
    <property type="entry name" value="ATPase_AAA_core"/>
</dbReference>
<feature type="region of interest" description="Disordered" evidence="9">
    <location>
        <begin position="1626"/>
        <end position="1653"/>
    </location>
</feature>
<dbReference type="Pfam" id="PF00004">
    <property type="entry name" value="AAA"/>
    <property type="match status" value="1"/>
</dbReference>
<feature type="compositionally biased region" description="Low complexity" evidence="9">
    <location>
        <begin position="1566"/>
        <end position="1581"/>
    </location>
</feature>
<dbReference type="PROSITE" id="PS51805">
    <property type="entry name" value="EPHD"/>
    <property type="match status" value="1"/>
</dbReference>
<dbReference type="GO" id="GO:0005634">
    <property type="term" value="C:nucleus"/>
    <property type="evidence" value="ECO:0007669"/>
    <property type="project" value="TreeGrafter"/>
</dbReference>
<organism evidence="11 12">
    <name type="scientific">Gossypium barbadense</name>
    <name type="common">Sea Island cotton</name>
    <name type="synonym">Hibiscus barbadensis</name>
    <dbReference type="NCBI Taxonomy" id="3634"/>
    <lineage>
        <taxon>Eukaryota</taxon>
        <taxon>Viridiplantae</taxon>
        <taxon>Streptophyta</taxon>
        <taxon>Embryophyta</taxon>
        <taxon>Tracheophyta</taxon>
        <taxon>Spermatophyta</taxon>
        <taxon>Magnoliopsida</taxon>
        <taxon>eudicotyledons</taxon>
        <taxon>Gunneridae</taxon>
        <taxon>Pentapetalae</taxon>
        <taxon>rosids</taxon>
        <taxon>malvids</taxon>
        <taxon>Malvales</taxon>
        <taxon>Malvaceae</taxon>
        <taxon>Malvoideae</taxon>
        <taxon>Gossypium</taxon>
    </lineage>
</organism>
<dbReference type="FunFam" id="3.30.40.10:FF:000739">
    <property type="entry name" value="P-loop containing nucleoside triphosphate hydrolases superfamily protein"/>
    <property type="match status" value="1"/>
</dbReference>